<dbReference type="Proteomes" id="UP000078596">
    <property type="component" value="Chromosome"/>
</dbReference>
<dbReference type="AlphaFoldDB" id="A0A191ZEL6"/>
<dbReference type="PROSITE" id="PS51257">
    <property type="entry name" value="PROKAR_LIPOPROTEIN"/>
    <property type="match status" value="1"/>
</dbReference>
<dbReference type="OrthoDB" id="5523946at2"/>
<dbReference type="RefSeq" id="WP_066098182.1">
    <property type="nucleotide sequence ID" value="NZ_CP016027.1"/>
</dbReference>
<proteinExistence type="predicted"/>
<evidence type="ECO:0000313" key="3">
    <source>
        <dbReference type="Proteomes" id="UP000078596"/>
    </source>
</evidence>
<sequence length="234" mass="24664">MFIKAFAKFGTGATAVVACLVLAGCATSRSEISLDQPGMSAAGMATASAATAAPSNGRVVVIRSVTDERHFEEDPGEPSTPSLGFEGADKATAAIKARAIGRKRNSFGKAMGDILLEPGQTVESVVRLNATEALEAAGYQVKEATAPSSTTAPILLDIHIKKFWSWFRPGFWAVTLSTNIATDIDVSTKDKPETISIHAEDANMAATDGAWVAVMKKALAEYREQLTTKAKAFP</sequence>
<dbReference type="EMBL" id="CP016027">
    <property type="protein sequence ID" value="ANJ66307.1"/>
    <property type="molecule type" value="Genomic_DNA"/>
</dbReference>
<reference evidence="2 3" key="1">
    <citation type="submission" date="2016-06" db="EMBL/GenBank/DDBJ databases">
        <title>Insight into the functional genes involving in sulfur oxidation in Pearl River water.</title>
        <authorList>
            <person name="Luo J."/>
            <person name="Tan X."/>
            <person name="Lin W."/>
        </authorList>
    </citation>
    <scope>NUCLEOTIDE SEQUENCE [LARGE SCALE GENOMIC DNA]</scope>
    <source>
        <strain evidence="2 3">LS2</strain>
    </source>
</reference>
<evidence type="ECO:0008006" key="4">
    <source>
        <dbReference type="Google" id="ProtNLM"/>
    </source>
</evidence>
<evidence type="ECO:0000313" key="2">
    <source>
        <dbReference type="EMBL" id="ANJ66307.1"/>
    </source>
</evidence>
<feature type="chain" id="PRO_5008250344" description="Flagellar biosynthesis protein" evidence="1">
    <location>
        <begin position="24"/>
        <end position="234"/>
    </location>
</feature>
<organism evidence="2 3">
    <name type="scientific">Halothiobacillus diazotrophicus</name>
    <dbReference type="NCBI Taxonomy" id="1860122"/>
    <lineage>
        <taxon>Bacteria</taxon>
        <taxon>Pseudomonadati</taxon>
        <taxon>Pseudomonadota</taxon>
        <taxon>Gammaproteobacteria</taxon>
        <taxon>Chromatiales</taxon>
        <taxon>Halothiobacillaceae</taxon>
        <taxon>Halothiobacillus</taxon>
    </lineage>
</organism>
<keyword evidence="1" id="KW-0732">Signal</keyword>
<name>A0A191ZEL6_9GAMM</name>
<dbReference type="KEGG" id="haz:A9404_01965"/>
<feature type="signal peptide" evidence="1">
    <location>
        <begin position="1"/>
        <end position="23"/>
    </location>
</feature>
<gene>
    <name evidence="2" type="ORF">A9404_01965</name>
</gene>
<keyword evidence="3" id="KW-1185">Reference proteome</keyword>
<protein>
    <recommendedName>
        <fullName evidence="4">Flagellar biosynthesis protein</fullName>
    </recommendedName>
</protein>
<evidence type="ECO:0000256" key="1">
    <source>
        <dbReference type="SAM" id="SignalP"/>
    </source>
</evidence>
<accession>A0A191ZEL6</accession>